<dbReference type="InterPro" id="IPR036770">
    <property type="entry name" value="Ankyrin_rpt-contain_sf"/>
</dbReference>
<feature type="repeat" description="ANK" evidence="3">
    <location>
        <begin position="1295"/>
        <end position="1327"/>
    </location>
</feature>
<dbReference type="Pfam" id="PF12796">
    <property type="entry name" value="Ank_2"/>
    <property type="match status" value="2"/>
</dbReference>
<protein>
    <submittedName>
        <fullName evidence="4">Uncharacterized protein</fullName>
    </submittedName>
</protein>
<comment type="caution">
    <text evidence="4">The sequence shown here is derived from an EMBL/GenBank/DDBJ whole genome shotgun (WGS) entry which is preliminary data.</text>
</comment>
<reference evidence="4" key="1">
    <citation type="journal article" date="2023" name="G3 (Bethesda)">
        <title>Whole genome assemblies of Zophobas morio and Tenebrio molitor.</title>
        <authorList>
            <person name="Kaur S."/>
            <person name="Stinson S.A."/>
            <person name="diCenzo G.C."/>
        </authorList>
    </citation>
    <scope>NUCLEOTIDE SEQUENCE</scope>
    <source>
        <strain evidence="4">QUZm001</strain>
    </source>
</reference>
<evidence type="ECO:0000256" key="1">
    <source>
        <dbReference type="ARBA" id="ARBA00022737"/>
    </source>
</evidence>
<proteinExistence type="predicted"/>
<keyword evidence="5" id="KW-1185">Reference proteome</keyword>
<dbReference type="PANTHER" id="PTHR24173">
    <property type="entry name" value="ANKYRIN REPEAT CONTAINING"/>
    <property type="match status" value="1"/>
</dbReference>
<feature type="repeat" description="ANK" evidence="3">
    <location>
        <begin position="1361"/>
        <end position="1393"/>
    </location>
</feature>
<evidence type="ECO:0000256" key="2">
    <source>
        <dbReference type="ARBA" id="ARBA00023043"/>
    </source>
</evidence>
<dbReference type="PROSITE" id="PS50088">
    <property type="entry name" value="ANK_REPEAT"/>
    <property type="match status" value="5"/>
</dbReference>
<organism evidence="4 5">
    <name type="scientific">Zophobas morio</name>
    <dbReference type="NCBI Taxonomy" id="2755281"/>
    <lineage>
        <taxon>Eukaryota</taxon>
        <taxon>Metazoa</taxon>
        <taxon>Ecdysozoa</taxon>
        <taxon>Arthropoda</taxon>
        <taxon>Hexapoda</taxon>
        <taxon>Insecta</taxon>
        <taxon>Pterygota</taxon>
        <taxon>Neoptera</taxon>
        <taxon>Endopterygota</taxon>
        <taxon>Coleoptera</taxon>
        <taxon>Polyphaga</taxon>
        <taxon>Cucujiformia</taxon>
        <taxon>Tenebrionidae</taxon>
        <taxon>Zophobas</taxon>
    </lineage>
</organism>
<evidence type="ECO:0000256" key="3">
    <source>
        <dbReference type="PROSITE-ProRule" id="PRU00023"/>
    </source>
</evidence>
<name>A0AA38HXZ6_9CUCU</name>
<sequence>MDKDNDNFTVRPGTIDRGKDYEVFNIANIILNLLSDDNVKDFKIASNAAGFGDFDDIVLEVEYEDGSKEEYLVQLKHVQQDNKMLVLDSLVKDNGKYSIKKYFNSYRKDIKPKNNNSKMVFYTNLKLNEVDFKIPFQTSNVEISPIEEENKWLVTSAEKKPVRFVIEKPSDVDELYEEFFNNFLLYTNQANTKQIRNDLSEKFCRLFNCEQDACEKYIQFVSEWSKKEVKKQKLTKLWIRQVIAACLLSQYINPVSNIKVKDKYLPLTQAMDKFHLTAFPAEETNKVAEIWEHSEDYTHCLENFNKMRQKFHLKMPNITQRNFSKFPDKSLLLWLINKCPLVISENPTTTAAIKLYPEGKYIVMENDDVSSEFKQKLKDGYVFRCLSDLDKESKNYENLIEKISCNLQGRKISLKALLDQHEELTSAITTNELLQMLETEVFSIGEDTEELPNPHIERNLSTTVIDVKFLKQIQKYDSKIVVVISCNGKKEKIQRYLENFELIKVENYISSNMKLSSDSKIVFYTDKECSQEDFDTICHKNKAIKDCHHFRITDEGHLEWIKSKNNIEELEPFLGSDGSISESEIYNLPPGNNINVICANPGIGKSVLTKSLKNKLSTRYWILIINPTDVSAFFRHKQSITFDNYIETKMLEKYKNFDKTVMSAFKKKNMITYIWDGLDEISDENLKKVLDAIDALSKKNVLQWITSRCHLQDKLEKRFNVFSRTIQQFDDKQQEHYIRERLQNACNEECVKKIRENIEIIHCQEALAIPLQIYMLTELFLRDPEKYQKLLTDTFSLADLYHHFVNEKFNNFYKEKANIEEPNDSLRQILLTYKESYIKKYEKAAVALLNESNLQVDCDKFLTKIKEERDAFGLIVDVSDNMQPIFVHNSYGEYFIACYFFKNYGKVANLKNILFKERYTNIRFLFDLLMAKDSEVHVAVLYKNLDVLKKNEESLKRKDRAGRNALQVACTWGQRYPLLNTTAVEEEADTYQINEKLGDSVEEENSNYQEIINYLSDKCDLEEKDKLFQMDCAQYADTAMCLFPISQIAPKKKLDINSLSNFKDLGSLLYYGIKLDYVHILDLVADIPLIKTEKRSLTLIHFCAEFDSIHCLQKLLEIEKYKQIINNVDIFDVSAASIACKKGRLEILEALIEAGAELRSNVFQLIQLACKGGHHEIVHLLLHYDNISINEDRKSITAALQTACLSGYDKIVQILVDFGADVNVNTRYGTPLYVACTYGHKEVVEILLRTERVQLNKGNKYGCTPLHIACQRNYVDVVKLLLLTSAVDVNVADNKGLTPIHIVTKNGNEELLQLLIASKADVNKANKKKITALHISCQCGKEKIAKMLIDADAQVNSTCSEGCTPIFMACEHGDRNIVKLLLASDANIALADKKNVLPQAIAEQKGFDDIKRLLDDFIAEKNFILGGKKTT</sequence>
<dbReference type="SUPFAM" id="SSF48403">
    <property type="entry name" value="Ankyrin repeat"/>
    <property type="match status" value="1"/>
</dbReference>
<dbReference type="SMART" id="SM00248">
    <property type="entry name" value="ANK"/>
    <property type="match status" value="9"/>
</dbReference>
<dbReference type="InterPro" id="IPR027417">
    <property type="entry name" value="P-loop_NTPase"/>
</dbReference>
<feature type="repeat" description="ANK" evidence="3">
    <location>
        <begin position="1328"/>
        <end position="1360"/>
    </location>
</feature>
<evidence type="ECO:0000313" key="5">
    <source>
        <dbReference type="Proteomes" id="UP001168821"/>
    </source>
</evidence>
<keyword evidence="1" id="KW-0677">Repeat</keyword>
<dbReference type="Gene3D" id="1.25.40.20">
    <property type="entry name" value="Ankyrin repeat-containing domain"/>
    <property type="match status" value="2"/>
</dbReference>
<evidence type="ECO:0000313" key="4">
    <source>
        <dbReference type="EMBL" id="KAJ3644262.1"/>
    </source>
</evidence>
<gene>
    <name evidence="4" type="ORF">Zmor_026928</name>
</gene>
<dbReference type="Proteomes" id="UP001168821">
    <property type="component" value="Unassembled WGS sequence"/>
</dbReference>
<dbReference type="Gene3D" id="3.40.50.300">
    <property type="entry name" value="P-loop containing nucleotide triphosphate hydrolases"/>
    <property type="match status" value="1"/>
</dbReference>
<dbReference type="EMBL" id="JALNTZ010000008">
    <property type="protein sequence ID" value="KAJ3644262.1"/>
    <property type="molecule type" value="Genomic_DNA"/>
</dbReference>
<feature type="repeat" description="ANK" evidence="3">
    <location>
        <begin position="1195"/>
        <end position="1227"/>
    </location>
</feature>
<dbReference type="PROSITE" id="PS50297">
    <property type="entry name" value="ANK_REP_REGION"/>
    <property type="match status" value="3"/>
</dbReference>
<dbReference type="InterPro" id="IPR002110">
    <property type="entry name" value="Ankyrin_rpt"/>
</dbReference>
<feature type="repeat" description="ANK" evidence="3">
    <location>
        <begin position="1261"/>
        <end position="1294"/>
    </location>
</feature>
<keyword evidence="2 3" id="KW-0040">ANK repeat</keyword>
<dbReference type="PANTHER" id="PTHR24173:SF74">
    <property type="entry name" value="ANKYRIN REPEAT DOMAIN-CONTAINING PROTEIN 16"/>
    <property type="match status" value="1"/>
</dbReference>
<accession>A0AA38HXZ6</accession>